<comment type="caution">
    <text evidence="1">The sequence shown here is derived from an EMBL/GenBank/DDBJ whole genome shotgun (WGS) entry which is preliminary data.</text>
</comment>
<proteinExistence type="predicted"/>
<dbReference type="EMBL" id="ABFC01000835">
    <property type="protein sequence ID" value="EFA28284.1"/>
    <property type="molecule type" value="Genomic_DNA"/>
</dbReference>
<accession>A0A7G2JYC9</accession>
<organism evidence="1">
    <name type="scientific">Haemophilus influenzae HK1212</name>
    <dbReference type="NCBI Taxonomy" id="456482"/>
    <lineage>
        <taxon>Bacteria</taxon>
        <taxon>Pseudomonadati</taxon>
        <taxon>Pseudomonadota</taxon>
        <taxon>Gammaproteobacteria</taxon>
        <taxon>Pasteurellales</taxon>
        <taxon>Pasteurellaceae</taxon>
        <taxon>Haemophilus</taxon>
    </lineage>
</organism>
<feature type="non-terminal residue" evidence="1">
    <location>
        <position position="1"/>
    </location>
</feature>
<keyword evidence="1" id="KW-0489">Methyltransferase</keyword>
<dbReference type="EC" id="2.1.1.33" evidence="1"/>
<keyword evidence="1" id="KW-0808">Transferase</keyword>
<evidence type="ECO:0000313" key="1">
    <source>
        <dbReference type="EMBL" id="EFA28284.1"/>
    </source>
</evidence>
<dbReference type="AlphaFoldDB" id="A0A7G2JYC9"/>
<dbReference type="GO" id="GO:0008176">
    <property type="term" value="F:tRNA (guanine(46)-N7)-methyltransferase activity"/>
    <property type="evidence" value="ECO:0007669"/>
    <property type="project" value="UniProtKB-EC"/>
</dbReference>
<reference evidence="1" key="1">
    <citation type="journal article" date="2010" name="Genomics">
        <title>Tracing phylogenomic events leading to diversity of Haemophilus influenzae and the emergence of Brazilian Purpuric Fever (BPF)-associated clones.</title>
        <authorList>
            <person name="Papazisi L."/>
            <person name="Ratnayake S."/>
            <person name="Remortel B.G."/>
            <person name="Bock G.R."/>
            <person name="Liang W."/>
            <person name="Saeed A.I."/>
            <person name="Liu J."/>
            <person name="Fleischmann R.D."/>
            <person name="Kilian M."/>
            <person name="Peterson S.N."/>
        </authorList>
    </citation>
    <scope>NUCLEOTIDE SEQUENCE [LARGE SCALE GENOMIC DNA]</scope>
    <source>
        <strain evidence="1">HK1212</strain>
    </source>
</reference>
<sequence length="31" mass="3709">IPRPDFRPLTKFEARGHKLGHGVWDLYFVKK</sequence>
<gene>
    <name evidence="1" type="ORF">HAINFHK1212_0208</name>
</gene>
<protein>
    <submittedName>
        <fullName evidence="1">tRNA (Guanine-N(7)-)-methyltransferase (tRNA(m7G46)-methyltransferase)</fullName>
        <ecNumber evidence="1">2.1.1.33</ecNumber>
    </submittedName>
</protein>
<name>A0A7G2JYC9_HAEIF</name>